<accession>A0A935TBB2</accession>
<sequence length="78" mass="8412">MTVVAGKPVYATQEFRGIDPPALPVLPEGSPVASFGGYGAPLVPRHANARRPPQSCRAHRHGPQHQHDRLGGCMCWAF</sequence>
<organism evidence="2 3">
    <name type="scientific">Candidatus Accumulibacter affinis</name>
    <dbReference type="NCBI Taxonomy" id="2954384"/>
    <lineage>
        <taxon>Bacteria</taxon>
        <taxon>Pseudomonadati</taxon>
        <taxon>Pseudomonadota</taxon>
        <taxon>Betaproteobacteria</taxon>
        <taxon>Candidatus Accumulibacter</taxon>
    </lineage>
</organism>
<dbReference type="Proteomes" id="UP000706151">
    <property type="component" value="Unassembled WGS sequence"/>
</dbReference>
<dbReference type="EMBL" id="JADJOT010000008">
    <property type="protein sequence ID" value="MBK7954242.1"/>
    <property type="molecule type" value="Genomic_DNA"/>
</dbReference>
<gene>
    <name evidence="2" type="ORF">IPK02_09925</name>
</gene>
<evidence type="ECO:0000313" key="2">
    <source>
        <dbReference type="EMBL" id="MBK7954242.1"/>
    </source>
</evidence>
<dbReference type="AlphaFoldDB" id="A0A935TBB2"/>
<protein>
    <submittedName>
        <fullName evidence="2">Uncharacterized protein</fullName>
    </submittedName>
</protein>
<feature type="region of interest" description="Disordered" evidence="1">
    <location>
        <begin position="43"/>
        <end position="68"/>
    </location>
</feature>
<evidence type="ECO:0000256" key="1">
    <source>
        <dbReference type="SAM" id="MobiDB-lite"/>
    </source>
</evidence>
<evidence type="ECO:0000313" key="3">
    <source>
        <dbReference type="Proteomes" id="UP000706151"/>
    </source>
</evidence>
<proteinExistence type="predicted"/>
<reference evidence="2 3" key="1">
    <citation type="submission" date="2020-10" db="EMBL/GenBank/DDBJ databases">
        <title>Connecting structure to function with the recovery of over 1000 high-quality activated sludge metagenome-assembled genomes encoding full-length rRNA genes using long-read sequencing.</title>
        <authorList>
            <person name="Singleton C.M."/>
            <person name="Petriglieri F."/>
            <person name="Kristensen J.M."/>
            <person name="Kirkegaard R.H."/>
            <person name="Michaelsen T.Y."/>
            <person name="Andersen M.H."/>
            <person name="Karst S.M."/>
            <person name="Dueholm M.S."/>
            <person name="Nielsen P.H."/>
            <person name="Albertsen M."/>
        </authorList>
    </citation>
    <scope>NUCLEOTIDE SEQUENCE [LARGE SCALE GENOMIC DNA]</scope>
    <source>
        <strain evidence="2">Fred_18-Q3-R57-64_BAT3C.720</strain>
    </source>
</reference>
<comment type="caution">
    <text evidence="2">The sequence shown here is derived from an EMBL/GenBank/DDBJ whole genome shotgun (WGS) entry which is preliminary data.</text>
</comment>
<name>A0A935TBB2_9PROT</name>